<keyword evidence="2" id="KW-0238">DNA-binding</keyword>
<keyword evidence="1" id="KW-0805">Transcription regulation</keyword>
<evidence type="ECO:0000256" key="3">
    <source>
        <dbReference type="ARBA" id="ARBA00023163"/>
    </source>
</evidence>
<dbReference type="InterPro" id="IPR000524">
    <property type="entry name" value="Tscrpt_reg_HTH_GntR"/>
</dbReference>
<dbReference type="Proteomes" id="UP001549320">
    <property type="component" value="Unassembled WGS sequence"/>
</dbReference>
<keyword evidence="3" id="KW-0804">Transcription</keyword>
<protein>
    <submittedName>
        <fullName evidence="5">GntR family transcriptional regulator</fullName>
    </submittedName>
</protein>
<sequence>MNRPTELGLLHQHAPRYVQVADILSREIAAGQFPVGTLLPPEPQLCQRFAVSRHTVREAVRLLCEQGLLSRQQGVGTRVLAKKLEARYVASMSSLRDLMAYAQQTTLKYLGSRWVHADQALARLLRCELEERWLELNTCRFPAGGGQPIVHMRIFVRPQCDGIQHALEEGDAWIYGLVEKFGGERIFEAQQVVGAIGVPEESARILGVEAGSPGLFVRRYYLGQAEHLLSVSLNVYPVDRFEFSTNWRLEA</sequence>
<dbReference type="PANTHER" id="PTHR44846:SF1">
    <property type="entry name" value="MANNOSYL-D-GLYCERATE TRANSPORT_METABOLISM SYSTEM REPRESSOR MNGR-RELATED"/>
    <property type="match status" value="1"/>
</dbReference>
<reference evidence="5 6" key="1">
    <citation type="submission" date="2024-06" db="EMBL/GenBank/DDBJ databases">
        <title>Sorghum-associated microbial communities from plants grown in Nebraska, USA.</title>
        <authorList>
            <person name="Schachtman D."/>
        </authorList>
    </citation>
    <scope>NUCLEOTIDE SEQUENCE [LARGE SCALE GENOMIC DNA]</scope>
    <source>
        <strain evidence="5 6">2709</strain>
    </source>
</reference>
<dbReference type="PROSITE" id="PS50949">
    <property type="entry name" value="HTH_GNTR"/>
    <property type="match status" value="1"/>
</dbReference>
<dbReference type="InterPro" id="IPR036388">
    <property type="entry name" value="WH-like_DNA-bd_sf"/>
</dbReference>
<gene>
    <name evidence="5" type="ORF">ABIE13_002264</name>
</gene>
<dbReference type="SUPFAM" id="SSF64288">
    <property type="entry name" value="Chorismate lyase-like"/>
    <property type="match status" value="1"/>
</dbReference>
<dbReference type="InterPro" id="IPR036390">
    <property type="entry name" value="WH_DNA-bd_sf"/>
</dbReference>
<dbReference type="CDD" id="cd07377">
    <property type="entry name" value="WHTH_GntR"/>
    <property type="match status" value="1"/>
</dbReference>
<feature type="domain" description="HTH gntR-type" evidence="4">
    <location>
        <begin position="14"/>
        <end position="82"/>
    </location>
</feature>
<evidence type="ECO:0000313" key="5">
    <source>
        <dbReference type="EMBL" id="MET4577153.1"/>
    </source>
</evidence>
<accession>A0ABV2Q995</accession>
<organism evidence="5 6">
    <name type="scientific">Ottowia thiooxydans</name>
    <dbReference type="NCBI Taxonomy" id="219182"/>
    <lineage>
        <taxon>Bacteria</taxon>
        <taxon>Pseudomonadati</taxon>
        <taxon>Pseudomonadota</taxon>
        <taxon>Betaproteobacteria</taxon>
        <taxon>Burkholderiales</taxon>
        <taxon>Comamonadaceae</taxon>
        <taxon>Ottowia</taxon>
    </lineage>
</organism>
<dbReference type="PANTHER" id="PTHR44846">
    <property type="entry name" value="MANNOSYL-D-GLYCERATE TRANSPORT/METABOLISM SYSTEM REPRESSOR MNGR-RELATED"/>
    <property type="match status" value="1"/>
</dbReference>
<evidence type="ECO:0000313" key="6">
    <source>
        <dbReference type="Proteomes" id="UP001549320"/>
    </source>
</evidence>
<dbReference type="InterPro" id="IPR050679">
    <property type="entry name" value="Bact_HTH_transcr_reg"/>
</dbReference>
<dbReference type="RefSeq" id="WP_354443303.1">
    <property type="nucleotide sequence ID" value="NZ_JBEPSH010000004.1"/>
</dbReference>
<evidence type="ECO:0000256" key="2">
    <source>
        <dbReference type="ARBA" id="ARBA00023125"/>
    </source>
</evidence>
<keyword evidence="6" id="KW-1185">Reference proteome</keyword>
<name>A0ABV2Q995_9BURK</name>
<dbReference type="Pfam" id="PF07702">
    <property type="entry name" value="UTRA"/>
    <property type="match status" value="1"/>
</dbReference>
<dbReference type="PRINTS" id="PR00035">
    <property type="entry name" value="HTHGNTR"/>
</dbReference>
<dbReference type="Gene3D" id="1.10.10.10">
    <property type="entry name" value="Winged helix-like DNA-binding domain superfamily/Winged helix DNA-binding domain"/>
    <property type="match status" value="1"/>
</dbReference>
<dbReference type="SUPFAM" id="SSF46785">
    <property type="entry name" value="Winged helix' DNA-binding domain"/>
    <property type="match status" value="1"/>
</dbReference>
<dbReference type="InterPro" id="IPR028978">
    <property type="entry name" value="Chorismate_lyase_/UTRA_dom_sf"/>
</dbReference>
<dbReference type="Pfam" id="PF00392">
    <property type="entry name" value="GntR"/>
    <property type="match status" value="1"/>
</dbReference>
<evidence type="ECO:0000259" key="4">
    <source>
        <dbReference type="PROSITE" id="PS50949"/>
    </source>
</evidence>
<dbReference type="Gene3D" id="3.40.1410.10">
    <property type="entry name" value="Chorismate lyase-like"/>
    <property type="match status" value="1"/>
</dbReference>
<evidence type="ECO:0000256" key="1">
    <source>
        <dbReference type="ARBA" id="ARBA00023015"/>
    </source>
</evidence>
<proteinExistence type="predicted"/>
<dbReference type="InterPro" id="IPR011663">
    <property type="entry name" value="UTRA"/>
</dbReference>
<dbReference type="SMART" id="SM00866">
    <property type="entry name" value="UTRA"/>
    <property type="match status" value="1"/>
</dbReference>
<comment type="caution">
    <text evidence="5">The sequence shown here is derived from an EMBL/GenBank/DDBJ whole genome shotgun (WGS) entry which is preliminary data.</text>
</comment>
<dbReference type="EMBL" id="JBEPSH010000004">
    <property type="protein sequence ID" value="MET4577153.1"/>
    <property type="molecule type" value="Genomic_DNA"/>
</dbReference>
<dbReference type="SMART" id="SM00345">
    <property type="entry name" value="HTH_GNTR"/>
    <property type="match status" value="1"/>
</dbReference>